<gene>
    <name evidence="2" type="ORF">QTN89_19775</name>
</gene>
<accession>A0ABT7PMF4</accession>
<dbReference type="RefSeq" id="WP_230775509.1">
    <property type="nucleotide sequence ID" value="NZ_JAJMQV010000075.1"/>
</dbReference>
<dbReference type="Proteomes" id="UP001239462">
    <property type="component" value="Unassembled WGS sequence"/>
</dbReference>
<reference evidence="2 3" key="1">
    <citation type="submission" date="2023-06" db="EMBL/GenBank/DDBJ databases">
        <title>Roseiconus lacunae JC819 isolated from Gulf of Mannar region, Tamil Nadu.</title>
        <authorList>
            <person name="Pk S."/>
            <person name="Ch S."/>
            <person name="Ch V.R."/>
        </authorList>
    </citation>
    <scope>NUCLEOTIDE SEQUENCE [LARGE SCALE GENOMIC DNA]</scope>
    <source>
        <strain evidence="2 3">JC819</strain>
    </source>
</reference>
<keyword evidence="1" id="KW-0732">Signal</keyword>
<sequence length="211" mass="23141">MKKTLLLALSVILFLPNVRADDFTLRVTTLGYENAENGPGDLRRLPSNLRKLIPGVGGGRDGEGDRKETILRSVETQIIPGEKFAVSYRNDAEIIELRGSSTRDNGASLKISLYYKYSKVTAEAMEAIRLAEGDASKRQRILKLLPGASTQRTISLKTGDSVTLSEFFGVTEGVDKAKSPKKYSANRVVLSLVDRNLDGRKSAEPSVPERD</sequence>
<evidence type="ECO:0000313" key="3">
    <source>
        <dbReference type="Proteomes" id="UP001239462"/>
    </source>
</evidence>
<feature type="signal peptide" evidence="1">
    <location>
        <begin position="1"/>
        <end position="20"/>
    </location>
</feature>
<evidence type="ECO:0000256" key="1">
    <source>
        <dbReference type="SAM" id="SignalP"/>
    </source>
</evidence>
<comment type="caution">
    <text evidence="2">The sequence shown here is derived from an EMBL/GenBank/DDBJ whole genome shotgun (WGS) entry which is preliminary data.</text>
</comment>
<proteinExistence type="predicted"/>
<organism evidence="2 3">
    <name type="scientific">Roseiconus lacunae</name>
    <dbReference type="NCBI Taxonomy" id="2605694"/>
    <lineage>
        <taxon>Bacteria</taxon>
        <taxon>Pseudomonadati</taxon>
        <taxon>Planctomycetota</taxon>
        <taxon>Planctomycetia</taxon>
        <taxon>Pirellulales</taxon>
        <taxon>Pirellulaceae</taxon>
        <taxon>Roseiconus</taxon>
    </lineage>
</organism>
<evidence type="ECO:0000313" key="2">
    <source>
        <dbReference type="EMBL" id="MDM4017697.1"/>
    </source>
</evidence>
<dbReference type="EMBL" id="JASZZN010000015">
    <property type="protein sequence ID" value="MDM4017697.1"/>
    <property type="molecule type" value="Genomic_DNA"/>
</dbReference>
<keyword evidence="3" id="KW-1185">Reference proteome</keyword>
<name>A0ABT7PMF4_9BACT</name>
<feature type="chain" id="PRO_5047492413" evidence="1">
    <location>
        <begin position="21"/>
        <end position="211"/>
    </location>
</feature>
<protein>
    <submittedName>
        <fullName evidence="2">Uncharacterized protein</fullName>
    </submittedName>
</protein>